<dbReference type="GO" id="GO:0004540">
    <property type="term" value="F:RNA nuclease activity"/>
    <property type="evidence" value="ECO:0007669"/>
    <property type="project" value="InterPro"/>
</dbReference>
<dbReference type="InterPro" id="IPR002716">
    <property type="entry name" value="PIN_dom"/>
</dbReference>
<keyword evidence="6 8" id="KW-0460">Magnesium</keyword>
<comment type="cofactor">
    <cofactor evidence="1 8">
        <name>Mg(2+)</name>
        <dbReference type="ChEBI" id="CHEBI:18420"/>
    </cofactor>
</comment>
<dbReference type="EC" id="3.1.-.-" evidence="8"/>
<feature type="binding site" evidence="8">
    <location>
        <position position="96"/>
    </location>
    <ligand>
        <name>Mg(2+)</name>
        <dbReference type="ChEBI" id="CHEBI:18420"/>
    </ligand>
</feature>
<keyword evidence="2 8" id="KW-1277">Toxin-antitoxin system</keyword>
<dbReference type="Proteomes" id="UP000319897">
    <property type="component" value="Unassembled WGS sequence"/>
</dbReference>
<dbReference type="RefSeq" id="WP_140928900.1">
    <property type="nucleotide sequence ID" value="NZ_VFSU01000030.1"/>
</dbReference>
<evidence type="ECO:0000256" key="4">
    <source>
        <dbReference type="ARBA" id="ARBA00022723"/>
    </source>
</evidence>
<dbReference type="OrthoDB" id="532510at2"/>
<dbReference type="HAMAP" id="MF_00265">
    <property type="entry name" value="VapC_Nob1"/>
    <property type="match status" value="1"/>
</dbReference>
<keyword evidence="3 8" id="KW-0540">Nuclease</keyword>
<evidence type="ECO:0000256" key="6">
    <source>
        <dbReference type="ARBA" id="ARBA00022842"/>
    </source>
</evidence>
<organism evidence="10 11">
    <name type="scientific">Sandaracinobacter neustonicus</name>
    <dbReference type="NCBI Taxonomy" id="1715348"/>
    <lineage>
        <taxon>Bacteria</taxon>
        <taxon>Pseudomonadati</taxon>
        <taxon>Pseudomonadota</taxon>
        <taxon>Alphaproteobacteria</taxon>
        <taxon>Sphingomonadales</taxon>
        <taxon>Sphingosinicellaceae</taxon>
        <taxon>Sandaracinobacter</taxon>
    </lineage>
</organism>
<gene>
    <name evidence="8" type="primary">vapC</name>
    <name evidence="10" type="ORF">FJQ54_13260</name>
</gene>
<feature type="binding site" evidence="8">
    <location>
        <position position="17"/>
    </location>
    <ligand>
        <name>Mg(2+)</name>
        <dbReference type="ChEBI" id="CHEBI:18420"/>
    </ligand>
</feature>
<dbReference type="GO" id="GO:0090729">
    <property type="term" value="F:toxin activity"/>
    <property type="evidence" value="ECO:0007669"/>
    <property type="project" value="UniProtKB-KW"/>
</dbReference>
<evidence type="ECO:0000313" key="11">
    <source>
        <dbReference type="Proteomes" id="UP000319897"/>
    </source>
</evidence>
<dbReference type="GO" id="GO:0000287">
    <property type="term" value="F:magnesium ion binding"/>
    <property type="evidence" value="ECO:0007669"/>
    <property type="project" value="UniProtKB-UniRule"/>
</dbReference>
<dbReference type="SUPFAM" id="SSF88723">
    <property type="entry name" value="PIN domain-like"/>
    <property type="match status" value="1"/>
</dbReference>
<proteinExistence type="inferred from homology"/>
<dbReference type="PANTHER" id="PTHR33653">
    <property type="entry name" value="RIBONUCLEASE VAPC2"/>
    <property type="match status" value="1"/>
</dbReference>
<feature type="domain" description="PIN" evidence="9">
    <location>
        <begin position="15"/>
        <end position="116"/>
    </location>
</feature>
<reference evidence="10 11" key="1">
    <citation type="submission" date="2019-06" db="EMBL/GenBank/DDBJ databases">
        <authorList>
            <person name="Lee I."/>
            <person name="Jang G.I."/>
            <person name="Hwang C.Y."/>
        </authorList>
    </citation>
    <scope>NUCLEOTIDE SEQUENCE [LARGE SCALE GENOMIC DNA]</scope>
    <source>
        <strain evidence="10 11">PAMC 28131</strain>
    </source>
</reference>
<dbReference type="Gene3D" id="3.40.50.1010">
    <property type="entry name" value="5'-nuclease"/>
    <property type="match status" value="1"/>
</dbReference>
<keyword evidence="4 8" id="KW-0479">Metal-binding</keyword>
<keyword evidence="5 8" id="KW-0378">Hydrolase</keyword>
<comment type="function">
    <text evidence="8">Toxic component of a toxin-antitoxin (TA) system. An RNase.</text>
</comment>
<comment type="similarity">
    <text evidence="7 8">Belongs to the PINc/VapC protein family.</text>
</comment>
<keyword evidence="8" id="KW-0800">Toxin</keyword>
<dbReference type="InterPro" id="IPR050556">
    <property type="entry name" value="Type_II_TA_system_RNase"/>
</dbReference>
<evidence type="ECO:0000259" key="9">
    <source>
        <dbReference type="Pfam" id="PF01850"/>
    </source>
</evidence>
<name>A0A501XGN9_9SPHN</name>
<evidence type="ECO:0000256" key="1">
    <source>
        <dbReference type="ARBA" id="ARBA00001946"/>
    </source>
</evidence>
<evidence type="ECO:0000256" key="8">
    <source>
        <dbReference type="HAMAP-Rule" id="MF_00265"/>
    </source>
</evidence>
<protein>
    <recommendedName>
        <fullName evidence="8">Ribonuclease VapC</fullName>
        <shortName evidence="8">RNase VapC</shortName>
        <ecNumber evidence="8">3.1.-.-</ecNumber>
    </recommendedName>
    <alternativeName>
        <fullName evidence="8">Toxin VapC</fullName>
    </alternativeName>
</protein>
<evidence type="ECO:0000256" key="2">
    <source>
        <dbReference type="ARBA" id="ARBA00022649"/>
    </source>
</evidence>
<keyword evidence="11" id="KW-1185">Reference proteome</keyword>
<comment type="caution">
    <text evidence="10">The sequence shown here is derived from an EMBL/GenBank/DDBJ whole genome shotgun (WGS) entry which is preliminary data.</text>
</comment>
<dbReference type="EMBL" id="VFSU01000030">
    <property type="protein sequence ID" value="TPE59454.1"/>
    <property type="molecule type" value="Genomic_DNA"/>
</dbReference>
<evidence type="ECO:0000256" key="7">
    <source>
        <dbReference type="ARBA" id="ARBA00038093"/>
    </source>
</evidence>
<evidence type="ECO:0000256" key="5">
    <source>
        <dbReference type="ARBA" id="ARBA00022801"/>
    </source>
</evidence>
<dbReference type="AlphaFoldDB" id="A0A501XGN9"/>
<dbReference type="GO" id="GO:0016787">
    <property type="term" value="F:hydrolase activity"/>
    <property type="evidence" value="ECO:0007669"/>
    <property type="project" value="UniProtKB-KW"/>
</dbReference>
<evidence type="ECO:0000256" key="3">
    <source>
        <dbReference type="ARBA" id="ARBA00022722"/>
    </source>
</evidence>
<sequence length="132" mass="14570">MGSPALSLRLAGPALFDSNILIDFLSRRQEAEELILHAPGRLISVITTIEILAGTPEAAWPRARQVLSAFEELPLDDAVRDEAARIRRATRLKLPDAIILATARIHRLPLVTRNIRDFPEGSDGVILPYTLT</sequence>
<dbReference type="PANTHER" id="PTHR33653:SF1">
    <property type="entry name" value="RIBONUCLEASE VAPC2"/>
    <property type="match status" value="1"/>
</dbReference>
<dbReference type="Pfam" id="PF01850">
    <property type="entry name" value="PIN"/>
    <property type="match status" value="1"/>
</dbReference>
<dbReference type="InterPro" id="IPR029060">
    <property type="entry name" value="PIN-like_dom_sf"/>
</dbReference>
<accession>A0A501XGN9</accession>
<evidence type="ECO:0000313" key="10">
    <source>
        <dbReference type="EMBL" id="TPE59454.1"/>
    </source>
</evidence>
<dbReference type="InterPro" id="IPR022907">
    <property type="entry name" value="VapC_family"/>
</dbReference>